<reference evidence="3 4" key="1">
    <citation type="submission" date="2019-03" db="EMBL/GenBank/DDBJ databases">
        <authorList>
            <person name="Gaulin E."/>
            <person name="Dumas B."/>
        </authorList>
    </citation>
    <scope>NUCLEOTIDE SEQUENCE [LARGE SCALE GENOMIC DNA]</scope>
    <source>
        <strain evidence="3">CBS 568.67</strain>
    </source>
</reference>
<reference evidence="2" key="2">
    <citation type="submission" date="2019-06" db="EMBL/GenBank/DDBJ databases">
        <title>Genomics analysis of Aphanomyces spp. identifies a new class of oomycete effector associated with host adaptation.</title>
        <authorList>
            <person name="Gaulin E."/>
        </authorList>
    </citation>
    <scope>NUCLEOTIDE SEQUENCE</scope>
    <source>
        <strain evidence="2">CBS 578.67</strain>
    </source>
</reference>
<gene>
    <name evidence="3" type="primary">Aste57867_17599</name>
    <name evidence="2" type="ORF">As57867_017539</name>
    <name evidence="3" type="ORF">ASTE57867_17599</name>
</gene>
<evidence type="ECO:0000256" key="1">
    <source>
        <dbReference type="SAM" id="MobiDB-lite"/>
    </source>
</evidence>
<dbReference type="EMBL" id="CAADRA010006222">
    <property type="protein sequence ID" value="VFT94350.1"/>
    <property type="molecule type" value="Genomic_DNA"/>
</dbReference>
<evidence type="ECO:0000313" key="3">
    <source>
        <dbReference type="EMBL" id="VFT94350.1"/>
    </source>
</evidence>
<dbReference type="OrthoDB" id="70618at2759"/>
<organism evidence="3 4">
    <name type="scientific">Aphanomyces stellatus</name>
    <dbReference type="NCBI Taxonomy" id="120398"/>
    <lineage>
        <taxon>Eukaryota</taxon>
        <taxon>Sar</taxon>
        <taxon>Stramenopiles</taxon>
        <taxon>Oomycota</taxon>
        <taxon>Saprolegniomycetes</taxon>
        <taxon>Saprolegniales</taxon>
        <taxon>Verrucalvaceae</taxon>
        <taxon>Aphanomyces</taxon>
    </lineage>
</organism>
<evidence type="ECO:0000313" key="2">
    <source>
        <dbReference type="EMBL" id="KAF0691122.1"/>
    </source>
</evidence>
<name>A0A485L9T0_9STRA</name>
<feature type="region of interest" description="Disordered" evidence="1">
    <location>
        <begin position="1"/>
        <end position="61"/>
    </location>
</feature>
<keyword evidence="4" id="KW-1185">Reference proteome</keyword>
<protein>
    <submittedName>
        <fullName evidence="3">Aste57867_17599 protein</fullName>
    </submittedName>
</protein>
<sequence>MAPPPKQPTRPSADRRMSSPSLKASRELLNPGEPKSVLLPRLSTPSPRVEQPSDDTIINGGTIDDEEVQRTQGAELQHCESILSTIQKETTQNGNRYITMLEFKETSNPALDDMHLFVKSMTKELGDLEELCAQGWDNDDIDNLLATIPHGEVASFQHLWRD</sequence>
<accession>A0A485L9T0</accession>
<evidence type="ECO:0000313" key="4">
    <source>
        <dbReference type="Proteomes" id="UP000332933"/>
    </source>
</evidence>
<dbReference type="Proteomes" id="UP000332933">
    <property type="component" value="Unassembled WGS sequence"/>
</dbReference>
<dbReference type="AlphaFoldDB" id="A0A485L9T0"/>
<proteinExistence type="predicted"/>
<dbReference type="EMBL" id="VJMH01006201">
    <property type="protein sequence ID" value="KAF0691122.1"/>
    <property type="molecule type" value="Genomic_DNA"/>
</dbReference>